<dbReference type="Proteomes" id="UP000092124">
    <property type="component" value="Unassembled WGS sequence"/>
</dbReference>
<gene>
    <name evidence="1" type="ORF">A6R68_03984</name>
</gene>
<dbReference type="AlphaFoldDB" id="A0A1A6GP48"/>
<evidence type="ECO:0000313" key="1">
    <source>
        <dbReference type="EMBL" id="OBS67475.1"/>
    </source>
</evidence>
<organism evidence="1 2">
    <name type="scientific">Neotoma lepida</name>
    <name type="common">Desert woodrat</name>
    <dbReference type="NCBI Taxonomy" id="56216"/>
    <lineage>
        <taxon>Eukaryota</taxon>
        <taxon>Metazoa</taxon>
        <taxon>Chordata</taxon>
        <taxon>Craniata</taxon>
        <taxon>Vertebrata</taxon>
        <taxon>Euteleostomi</taxon>
        <taxon>Mammalia</taxon>
        <taxon>Eutheria</taxon>
        <taxon>Euarchontoglires</taxon>
        <taxon>Glires</taxon>
        <taxon>Rodentia</taxon>
        <taxon>Myomorpha</taxon>
        <taxon>Muroidea</taxon>
        <taxon>Cricetidae</taxon>
        <taxon>Neotominae</taxon>
        <taxon>Neotoma</taxon>
    </lineage>
</organism>
<protein>
    <submittedName>
        <fullName evidence="1">Uncharacterized protein</fullName>
    </submittedName>
</protein>
<dbReference type="EMBL" id="LZPO01082018">
    <property type="protein sequence ID" value="OBS67475.1"/>
    <property type="molecule type" value="Genomic_DNA"/>
</dbReference>
<keyword evidence="2" id="KW-1185">Reference proteome</keyword>
<accession>A0A1A6GP48</accession>
<comment type="caution">
    <text evidence="1">The sequence shown here is derived from an EMBL/GenBank/DDBJ whole genome shotgun (WGS) entry which is preliminary data.</text>
</comment>
<reference evidence="1 2" key="1">
    <citation type="submission" date="2016-06" db="EMBL/GenBank/DDBJ databases">
        <title>The Draft Genome Sequence and Annotation of the Desert Woodrat Neotoma lepida.</title>
        <authorList>
            <person name="Campbell M."/>
            <person name="Oakeson K.F."/>
            <person name="Yandell M."/>
            <person name="Halpert J.R."/>
            <person name="Dearing D."/>
        </authorList>
    </citation>
    <scope>NUCLEOTIDE SEQUENCE [LARGE SCALE GENOMIC DNA]</scope>
    <source>
        <strain evidence="1">417</strain>
        <tissue evidence="1">Liver</tissue>
    </source>
</reference>
<name>A0A1A6GP48_NEOLE</name>
<sequence length="55" mass="6252">MVHLPQEVFSENSVHQYPEGLKFGLPGPLPHTLAHGVQAWRKRCTLGLQWHGHTQ</sequence>
<evidence type="ECO:0000313" key="2">
    <source>
        <dbReference type="Proteomes" id="UP000092124"/>
    </source>
</evidence>
<proteinExistence type="predicted"/>